<keyword evidence="6" id="KW-0472">Membrane</keyword>
<dbReference type="SUPFAM" id="SSF49401">
    <property type="entry name" value="Bacterial adhesins"/>
    <property type="match status" value="1"/>
</dbReference>
<dbReference type="InterPro" id="IPR019931">
    <property type="entry name" value="LPXTG_anchor"/>
</dbReference>
<keyword evidence="3" id="KW-0732">Signal</keyword>
<dbReference type="Proteomes" id="UP000305511">
    <property type="component" value="Unassembled WGS sequence"/>
</dbReference>
<dbReference type="InterPro" id="IPR008966">
    <property type="entry name" value="Adhesion_dom_sf"/>
</dbReference>
<dbReference type="InterPro" id="IPR026466">
    <property type="entry name" value="Fim_isopep_form_D2_dom"/>
</dbReference>
<evidence type="ECO:0000256" key="3">
    <source>
        <dbReference type="ARBA" id="ARBA00022729"/>
    </source>
</evidence>
<organism evidence="8 9">
    <name type="scientific">Enterococcus faecalis</name>
    <name type="common">Streptococcus faecalis</name>
    <dbReference type="NCBI Taxonomy" id="1351"/>
    <lineage>
        <taxon>Bacteria</taxon>
        <taxon>Bacillati</taxon>
        <taxon>Bacillota</taxon>
        <taxon>Bacilli</taxon>
        <taxon>Lactobacillales</taxon>
        <taxon>Enterococcaceae</taxon>
        <taxon>Enterococcus</taxon>
    </lineage>
</organism>
<evidence type="ECO:0000313" key="8">
    <source>
        <dbReference type="EMBL" id="TKK83630.1"/>
    </source>
</evidence>
<feature type="region of interest" description="Disordered" evidence="5">
    <location>
        <begin position="175"/>
        <end position="219"/>
    </location>
</feature>
<accession>A0A4U3M5A7</accession>
<evidence type="ECO:0000256" key="6">
    <source>
        <dbReference type="SAM" id="Phobius"/>
    </source>
</evidence>
<dbReference type="EMBL" id="SIYF01000273">
    <property type="protein sequence ID" value="TKK83630.1"/>
    <property type="molecule type" value="Genomic_DNA"/>
</dbReference>
<feature type="compositionally biased region" description="Basic and acidic residues" evidence="5">
    <location>
        <begin position="196"/>
        <end position="208"/>
    </location>
</feature>
<evidence type="ECO:0000256" key="5">
    <source>
        <dbReference type="SAM" id="MobiDB-lite"/>
    </source>
</evidence>
<sequence>NGTITAEYPSITDTKERSIRFKVIVNEEAKAGETILNKAKVDDTVNPPEEPEVPITPEEPITPQVKEGKLTATKTVNNAKPKLGEAIEYTISFRNTIENGVLNKVVITDQLPKGLTYVKDSLTSVGDEPKPTSLKEANGTITAEYPSITDTKERSIRFKVIVNEEAKAGETILNKAKVDDTVNPPEEPEVPITPKEPAKNKKETKKVVTDQNKPTKNSKNEIAINKKETSKSSYLPKTGEKVQKIFAYLGVGLILIVLILYVIKRNKEKEE</sequence>
<evidence type="ECO:0000256" key="4">
    <source>
        <dbReference type="ARBA" id="ARBA00023088"/>
    </source>
</evidence>
<evidence type="ECO:0000256" key="1">
    <source>
        <dbReference type="ARBA" id="ARBA00022512"/>
    </source>
</evidence>
<dbReference type="Gene3D" id="2.60.40.740">
    <property type="match status" value="1"/>
</dbReference>
<dbReference type="PANTHER" id="PTHR34819">
    <property type="entry name" value="LARGE CYSTEINE-RICH PERIPLASMIC PROTEIN OMCB"/>
    <property type="match status" value="1"/>
</dbReference>
<feature type="non-terminal residue" evidence="8">
    <location>
        <position position="1"/>
    </location>
</feature>
<dbReference type="InterPro" id="IPR051172">
    <property type="entry name" value="Chlamydia_OmcB"/>
</dbReference>
<comment type="caution">
    <text evidence="8">The sequence shown here is derived from an EMBL/GenBank/DDBJ whole genome shotgun (WGS) entry which is preliminary data.</text>
</comment>
<evidence type="ECO:0000256" key="2">
    <source>
        <dbReference type="ARBA" id="ARBA00022525"/>
    </source>
</evidence>
<dbReference type="InterPro" id="IPR047589">
    <property type="entry name" value="DUF11_rpt"/>
</dbReference>
<dbReference type="NCBIfam" id="TIGR04226">
    <property type="entry name" value="RrgB_K2N_iso_D2"/>
    <property type="match status" value="1"/>
</dbReference>
<dbReference type="AlphaFoldDB" id="A0A4U3M5A7"/>
<keyword evidence="1" id="KW-0134">Cell wall</keyword>
<dbReference type="RefSeq" id="WP_137274205.1">
    <property type="nucleotide sequence ID" value="NZ_SIYF01000273.1"/>
</dbReference>
<keyword evidence="6" id="KW-1133">Transmembrane helix</keyword>
<dbReference type="NCBIfam" id="TIGR01451">
    <property type="entry name" value="B_ant_repeat"/>
    <property type="match status" value="1"/>
</dbReference>
<feature type="domain" description="Gram-positive cocci surface proteins LPxTG" evidence="7">
    <location>
        <begin position="235"/>
        <end position="271"/>
    </location>
</feature>
<evidence type="ECO:0000259" key="7">
    <source>
        <dbReference type="PROSITE" id="PS50847"/>
    </source>
</evidence>
<dbReference type="NCBIfam" id="TIGR01167">
    <property type="entry name" value="LPXTG_anchor"/>
    <property type="match status" value="1"/>
</dbReference>
<dbReference type="Pfam" id="PF01345">
    <property type="entry name" value="DUF11"/>
    <property type="match status" value="1"/>
</dbReference>
<dbReference type="PROSITE" id="PS50847">
    <property type="entry name" value="GRAM_POS_ANCHORING"/>
    <property type="match status" value="1"/>
</dbReference>
<feature type="transmembrane region" description="Helical" evidence="6">
    <location>
        <begin position="245"/>
        <end position="263"/>
    </location>
</feature>
<gene>
    <name evidence="8" type="ORF">EY666_11220</name>
</gene>
<keyword evidence="2" id="KW-0964">Secreted</keyword>
<keyword evidence="4" id="KW-0572">Peptidoglycan-anchor</keyword>
<reference evidence="8 9" key="1">
    <citation type="submission" date="2019-02" db="EMBL/GenBank/DDBJ databases">
        <title>Bacteria dissemination in different level of health care in South Africa: the effectiveness of infections prevention and control.</title>
        <authorList>
            <person name="Shobo C."/>
            <person name="Amoako D.G."/>
            <person name="Allam M."/>
            <person name="Ismail A."/>
            <person name="Bester L.A."/>
            <person name="Essack S.Y."/>
        </authorList>
    </citation>
    <scope>NUCLEOTIDE SEQUENCE [LARGE SCALE GENOMIC DNA]</scope>
    <source>
        <strain evidence="8 9">2SIL2</strain>
    </source>
</reference>
<dbReference type="InterPro" id="IPR001434">
    <property type="entry name" value="OmcB-like_DUF11"/>
</dbReference>
<protein>
    <submittedName>
        <fullName evidence="8">DUF11 domain-containing protein</fullName>
    </submittedName>
</protein>
<evidence type="ECO:0000313" key="9">
    <source>
        <dbReference type="Proteomes" id="UP000305511"/>
    </source>
</evidence>
<keyword evidence="6" id="KW-0812">Transmembrane</keyword>
<dbReference type="PANTHER" id="PTHR34819:SF3">
    <property type="entry name" value="CELL SURFACE PROTEIN"/>
    <property type="match status" value="1"/>
</dbReference>
<proteinExistence type="predicted"/>
<name>A0A4U3M5A7_ENTFL</name>
<dbReference type="Pfam" id="PF00746">
    <property type="entry name" value="Gram_pos_anchor"/>
    <property type="match status" value="1"/>
</dbReference>